<sequence>MNIGEYKKGLIITIPKWINIYAIASIFPTLSVFTCWGVYYGLGHNDSVIRTISETVNPFPENRIFPVTMCMECIFLSIVMWLRNSITEAFSKEKNIKMNKRLFLMKLCLPLMVYGLSTLSLLTLLDHAPIHLSSALIFFSFASIYMFLCDSTGKELGWKINTVSQLVTFCIPAVLILHNIAIGVYGPKSNIMLSAGALLQYLMCLCIFLKIFIFQFEIPKVTITNCFDDYNKKQQ</sequence>
<feature type="domain" description="CWH43-like N-terminal" evidence="2">
    <location>
        <begin position="19"/>
        <end position="220"/>
    </location>
</feature>
<protein>
    <recommendedName>
        <fullName evidence="2">CWH43-like N-terminal domain-containing protein</fullName>
    </recommendedName>
</protein>
<dbReference type="Pfam" id="PF10277">
    <property type="entry name" value="Frag1"/>
    <property type="match status" value="1"/>
</dbReference>
<accession>A0ABR2HGV1</accession>
<evidence type="ECO:0000259" key="2">
    <source>
        <dbReference type="Pfam" id="PF10277"/>
    </source>
</evidence>
<evidence type="ECO:0000313" key="5">
    <source>
        <dbReference type="Proteomes" id="UP001470230"/>
    </source>
</evidence>
<gene>
    <name evidence="3" type="ORF">M9Y10_006955</name>
    <name evidence="4" type="ORF">M9Y10_020291</name>
</gene>
<dbReference type="EMBL" id="JAPFFF010000121">
    <property type="protein sequence ID" value="KAK8835421.1"/>
    <property type="molecule type" value="Genomic_DNA"/>
</dbReference>
<feature type="transmembrane region" description="Helical" evidence="1">
    <location>
        <begin position="191"/>
        <end position="213"/>
    </location>
</feature>
<keyword evidence="1" id="KW-0472">Membrane</keyword>
<comment type="caution">
    <text evidence="4">The sequence shown here is derived from an EMBL/GenBank/DDBJ whole genome shotgun (WGS) entry which is preliminary data.</text>
</comment>
<feature type="transmembrane region" description="Helical" evidence="1">
    <location>
        <begin position="130"/>
        <end position="148"/>
    </location>
</feature>
<proteinExistence type="predicted"/>
<evidence type="ECO:0000256" key="1">
    <source>
        <dbReference type="SAM" id="Phobius"/>
    </source>
</evidence>
<evidence type="ECO:0000313" key="4">
    <source>
        <dbReference type="EMBL" id="KAK8846285.1"/>
    </source>
</evidence>
<evidence type="ECO:0000313" key="3">
    <source>
        <dbReference type="EMBL" id="KAK8835421.1"/>
    </source>
</evidence>
<reference evidence="4 5" key="1">
    <citation type="submission" date="2024-04" db="EMBL/GenBank/DDBJ databases">
        <title>Tritrichomonas musculus Genome.</title>
        <authorList>
            <person name="Alves-Ferreira E."/>
            <person name="Grigg M."/>
            <person name="Lorenzi H."/>
            <person name="Galac M."/>
        </authorList>
    </citation>
    <scope>NUCLEOTIDE SEQUENCE [LARGE SCALE GENOMIC DNA]</scope>
    <source>
        <strain evidence="4 5">EAF2021</strain>
    </source>
</reference>
<keyword evidence="5" id="KW-1185">Reference proteome</keyword>
<keyword evidence="1" id="KW-1133">Transmembrane helix</keyword>
<dbReference type="EMBL" id="JAPFFF010000029">
    <property type="protein sequence ID" value="KAK8846285.1"/>
    <property type="molecule type" value="Genomic_DNA"/>
</dbReference>
<dbReference type="InterPro" id="IPR019402">
    <property type="entry name" value="CWH43_N"/>
</dbReference>
<feature type="transmembrane region" description="Helical" evidence="1">
    <location>
        <begin position="62"/>
        <end position="82"/>
    </location>
</feature>
<feature type="transmembrane region" description="Helical" evidence="1">
    <location>
        <begin position="20"/>
        <end position="42"/>
    </location>
</feature>
<feature type="transmembrane region" description="Helical" evidence="1">
    <location>
        <begin position="160"/>
        <end position="185"/>
    </location>
</feature>
<dbReference type="Proteomes" id="UP001470230">
    <property type="component" value="Unassembled WGS sequence"/>
</dbReference>
<keyword evidence="1" id="KW-0812">Transmembrane</keyword>
<name>A0ABR2HGV1_9EUKA</name>
<organism evidence="4 5">
    <name type="scientific">Tritrichomonas musculus</name>
    <dbReference type="NCBI Taxonomy" id="1915356"/>
    <lineage>
        <taxon>Eukaryota</taxon>
        <taxon>Metamonada</taxon>
        <taxon>Parabasalia</taxon>
        <taxon>Tritrichomonadida</taxon>
        <taxon>Tritrichomonadidae</taxon>
        <taxon>Tritrichomonas</taxon>
    </lineage>
</organism>
<feature type="transmembrane region" description="Helical" evidence="1">
    <location>
        <begin position="103"/>
        <end position="124"/>
    </location>
</feature>